<sequence>MTRPNPRHLLLNLMTAADDQTLSARDAVAGCALFGITENSVRVTLVRLAAGGLIEAAGRGAYRLGPNATGLASDVAGWRQAEQRLRDWNGDWVAVHVGNLGRSDRTALRIRDRALALLGLCELERGLYLRPDNLLGGVSAVRERLYKLGLDGDAAVFRLADLDPARDARARTLWDGDALNRRYRDIRQRLDAWLAKADALEPEAAARESYLLGNEAIRHMVFDPLLPEPLVDTAARRACADLVQHFDRAGHAIWRQLYDSFRHTAAAPGDSAVH</sequence>
<name>A0A4Q7ZB90_9GAMM</name>
<comment type="caution">
    <text evidence="2">The sequence shown here is derived from an EMBL/GenBank/DDBJ whole genome shotgun (WGS) entry which is preliminary data.</text>
</comment>
<evidence type="ECO:0000259" key="1">
    <source>
        <dbReference type="Pfam" id="PF08223"/>
    </source>
</evidence>
<dbReference type="GO" id="GO:0006351">
    <property type="term" value="P:DNA-templated transcription"/>
    <property type="evidence" value="ECO:0007669"/>
    <property type="project" value="TreeGrafter"/>
</dbReference>
<dbReference type="EMBL" id="SHKX01000010">
    <property type="protein sequence ID" value="RZU47872.1"/>
    <property type="molecule type" value="Genomic_DNA"/>
</dbReference>
<dbReference type="AlphaFoldDB" id="A0A4Q7ZB90"/>
<organism evidence="2 3">
    <name type="scientific">Fluviicoccus keumensis</name>
    <dbReference type="NCBI Taxonomy" id="1435465"/>
    <lineage>
        <taxon>Bacteria</taxon>
        <taxon>Pseudomonadati</taxon>
        <taxon>Pseudomonadota</taxon>
        <taxon>Gammaproteobacteria</taxon>
        <taxon>Moraxellales</taxon>
        <taxon>Moraxellaceae</taxon>
        <taxon>Fluviicoccus</taxon>
    </lineage>
</organism>
<accession>A0A4Q7ZB90</accession>
<proteinExistence type="predicted"/>
<dbReference type="Pfam" id="PF08223">
    <property type="entry name" value="PaaX_C"/>
    <property type="match status" value="1"/>
</dbReference>
<dbReference type="PANTHER" id="PTHR30319">
    <property type="entry name" value="PHENYLACETIC ACID REGULATOR-RELATED TRANSCRIPTIONAL REPRESSOR"/>
    <property type="match status" value="1"/>
</dbReference>
<dbReference type="Gene3D" id="1.10.10.10">
    <property type="entry name" value="Winged helix-like DNA-binding domain superfamily/Winged helix DNA-binding domain"/>
    <property type="match status" value="1"/>
</dbReference>
<keyword evidence="3" id="KW-1185">Reference proteome</keyword>
<dbReference type="Proteomes" id="UP000292423">
    <property type="component" value="Unassembled WGS sequence"/>
</dbReference>
<dbReference type="PANTHER" id="PTHR30319:SF1">
    <property type="entry name" value="TRANSCRIPTIONAL REPRESSOR PAAX"/>
    <property type="match status" value="1"/>
</dbReference>
<dbReference type="Gene3D" id="3.30.70.2650">
    <property type="match status" value="1"/>
</dbReference>
<evidence type="ECO:0000313" key="3">
    <source>
        <dbReference type="Proteomes" id="UP000292423"/>
    </source>
</evidence>
<gene>
    <name evidence="2" type="ORF">EV700_0839</name>
</gene>
<dbReference type="RefSeq" id="WP_130411081.1">
    <property type="nucleotide sequence ID" value="NZ_SHKX01000010.1"/>
</dbReference>
<dbReference type="InterPro" id="IPR036388">
    <property type="entry name" value="WH-like_DNA-bd_sf"/>
</dbReference>
<reference evidence="2 3" key="1">
    <citation type="submission" date="2019-02" db="EMBL/GenBank/DDBJ databases">
        <title>Genomic Encyclopedia of Type Strains, Phase IV (KMG-IV): sequencing the most valuable type-strain genomes for metagenomic binning, comparative biology and taxonomic classification.</title>
        <authorList>
            <person name="Goeker M."/>
        </authorList>
    </citation>
    <scope>NUCLEOTIDE SEQUENCE [LARGE SCALE GENOMIC DNA]</scope>
    <source>
        <strain evidence="2 3">DSM 105135</strain>
    </source>
</reference>
<dbReference type="InterPro" id="IPR013225">
    <property type="entry name" value="PaaX_C"/>
</dbReference>
<dbReference type="OrthoDB" id="6380574at2"/>
<feature type="domain" description="Transcriptional repressor PaaX-like C-terminal" evidence="1">
    <location>
        <begin position="174"/>
        <end position="255"/>
    </location>
</feature>
<protein>
    <submittedName>
        <fullName evidence="2">PaaX family transcriptional regulator</fullName>
    </submittedName>
</protein>
<evidence type="ECO:0000313" key="2">
    <source>
        <dbReference type="EMBL" id="RZU47872.1"/>
    </source>
</evidence>